<sequence>MISLVTQAIRNRKLLHVRPTEEFCSIFGCARCSIDVPRFWMYARSTFQRYQFGES</sequence>
<dbReference type="EMBL" id="JAIWYP010000008">
    <property type="protein sequence ID" value="KAH3780760.1"/>
    <property type="molecule type" value="Genomic_DNA"/>
</dbReference>
<protein>
    <submittedName>
        <fullName evidence="1">Uncharacterized protein</fullName>
    </submittedName>
</protein>
<evidence type="ECO:0000313" key="3">
    <source>
        <dbReference type="EMBL" id="KAH3896496.1"/>
    </source>
</evidence>
<dbReference type="EMBL" id="JAIWYP010000008">
    <property type="protein sequence ID" value="KAH3788400.1"/>
    <property type="molecule type" value="Genomic_DNA"/>
</dbReference>
<reference evidence="1" key="2">
    <citation type="submission" date="2020-11" db="EMBL/GenBank/DDBJ databases">
        <authorList>
            <person name="McCartney M.A."/>
            <person name="Auch B."/>
            <person name="Kono T."/>
            <person name="Mallez S."/>
            <person name="Becker A."/>
            <person name="Gohl D.M."/>
            <person name="Silverstein K.A.T."/>
            <person name="Koren S."/>
            <person name="Bechman K.B."/>
            <person name="Herman A."/>
            <person name="Abrahante J.E."/>
            <person name="Garbe J."/>
        </authorList>
    </citation>
    <scope>NUCLEOTIDE SEQUENCE</scope>
    <source>
        <strain evidence="1">Duluth1</strain>
        <tissue evidence="1">Whole animal</tissue>
    </source>
</reference>
<evidence type="ECO:0000313" key="1">
    <source>
        <dbReference type="EMBL" id="KAH3780760.1"/>
    </source>
</evidence>
<keyword evidence="4" id="KW-1185">Reference proteome</keyword>
<accession>A0A9D4EJ91</accession>
<dbReference type="AlphaFoldDB" id="A0A9D4EJ91"/>
<dbReference type="Proteomes" id="UP000828390">
    <property type="component" value="Unassembled WGS sequence"/>
</dbReference>
<comment type="caution">
    <text evidence="1">The sequence shown here is derived from an EMBL/GenBank/DDBJ whole genome shotgun (WGS) entry which is preliminary data.</text>
</comment>
<gene>
    <name evidence="3" type="ORF">DPMN_020673</name>
    <name evidence="1" type="ORF">DPMN_158582</name>
    <name evidence="2" type="ORF">DPMN_166541</name>
</gene>
<name>A0A9D4EJ91_DREPO</name>
<reference evidence="1" key="1">
    <citation type="journal article" date="2019" name="bioRxiv">
        <title>The Genome of the Zebra Mussel, Dreissena polymorpha: A Resource for Invasive Species Research.</title>
        <authorList>
            <person name="McCartney M.A."/>
            <person name="Auch B."/>
            <person name="Kono T."/>
            <person name="Mallez S."/>
            <person name="Zhang Y."/>
            <person name="Obille A."/>
            <person name="Becker A."/>
            <person name="Abrahante J.E."/>
            <person name="Garbe J."/>
            <person name="Badalamenti J.P."/>
            <person name="Herman A."/>
            <person name="Mangelson H."/>
            <person name="Liachko I."/>
            <person name="Sullivan S."/>
            <person name="Sone E.D."/>
            <person name="Koren S."/>
            <person name="Silverstein K.A.T."/>
            <person name="Beckman K.B."/>
            <person name="Gohl D.M."/>
        </authorList>
    </citation>
    <scope>NUCLEOTIDE SEQUENCE</scope>
    <source>
        <strain evidence="1">Duluth1</strain>
        <tissue evidence="1">Whole animal</tissue>
    </source>
</reference>
<dbReference type="EMBL" id="JAIWYP010000001">
    <property type="protein sequence ID" value="KAH3896496.1"/>
    <property type="molecule type" value="Genomic_DNA"/>
</dbReference>
<evidence type="ECO:0000313" key="4">
    <source>
        <dbReference type="Proteomes" id="UP000828390"/>
    </source>
</evidence>
<organism evidence="1 4">
    <name type="scientific">Dreissena polymorpha</name>
    <name type="common">Zebra mussel</name>
    <name type="synonym">Mytilus polymorpha</name>
    <dbReference type="NCBI Taxonomy" id="45954"/>
    <lineage>
        <taxon>Eukaryota</taxon>
        <taxon>Metazoa</taxon>
        <taxon>Spiralia</taxon>
        <taxon>Lophotrochozoa</taxon>
        <taxon>Mollusca</taxon>
        <taxon>Bivalvia</taxon>
        <taxon>Autobranchia</taxon>
        <taxon>Heteroconchia</taxon>
        <taxon>Euheterodonta</taxon>
        <taxon>Imparidentia</taxon>
        <taxon>Neoheterodontei</taxon>
        <taxon>Myida</taxon>
        <taxon>Dreissenoidea</taxon>
        <taxon>Dreissenidae</taxon>
        <taxon>Dreissena</taxon>
    </lineage>
</organism>
<proteinExistence type="predicted"/>
<evidence type="ECO:0000313" key="2">
    <source>
        <dbReference type="EMBL" id="KAH3788400.1"/>
    </source>
</evidence>